<gene>
    <name evidence="1" type="ORF">CNEO_42027</name>
</gene>
<dbReference type="EMBL" id="CAKJVE010000004">
    <property type="protein sequence ID" value="CAG9705729.1"/>
    <property type="molecule type" value="Genomic_DNA"/>
</dbReference>
<name>A0AA86MF71_9CLOT</name>
<sequence>MNDLFERFKKKYEASTDMKVKKDKIIKGVLTVKVFDTNDKYLFWLHVVENNGIVEWY</sequence>
<dbReference type="Proteomes" id="UP000789738">
    <property type="component" value="Unassembled WGS sequence"/>
</dbReference>
<evidence type="ECO:0000313" key="2">
    <source>
        <dbReference type="Proteomes" id="UP000789738"/>
    </source>
</evidence>
<accession>A0AA86MF71</accession>
<reference evidence="1" key="1">
    <citation type="submission" date="2021-10" db="EMBL/GenBank/DDBJ databases">
        <authorList>
            <person name="Mesa V."/>
        </authorList>
    </citation>
    <scope>NUCLEOTIDE SEQUENCE</scope>
    <source>
        <strain evidence="1">CC3_PB</strain>
    </source>
</reference>
<dbReference type="AlphaFoldDB" id="A0AA86MF71"/>
<proteinExistence type="predicted"/>
<dbReference type="RefSeq" id="WP_210888224.1">
    <property type="nucleotide sequence ID" value="NZ_CAKJVE010000004.1"/>
</dbReference>
<evidence type="ECO:0000313" key="1">
    <source>
        <dbReference type="EMBL" id="CAG9705729.1"/>
    </source>
</evidence>
<protein>
    <submittedName>
        <fullName evidence="1">Uncharacterized protein</fullName>
    </submittedName>
</protein>
<comment type="caution">
    <text evidence="1">The sequence shown here is derived from an EMBL/GenBank/DDBJ whole genome shotgun (WGS) entry which is preliminary data.</text>
</comment>
<organism evidence="1 2">
    <name type="scientific">Clostridium neonatale</name>
    <dbReference type="NCBI Taxonomy" id="137838"/>
    <lineage>
        <taxon>Bacteria</taxon>
        <taxon>Bacillati</taxon>
        <taxon>Bacillota</taxon>
        <taxon>Clostridia</taxon>
        <taxon>Eubacteriales</taxon>
        <taxon>Clostridiaceae</taxon>
        <taxon>Clostridium</taxon>
    </lineage>
</organism>